<keyword evidence="2" id="KW-1133">Transmembrane helix</keyword>
<keyword evidence="2" id="KW-0472">Membrane</keyword>
<feature type="compositionally biased region" description="Low complexity" evidence="1">
    <location>
        <begin position="152"/>
        <end position="171"/>
    </location>
</feature>
<evidence type="ECO:0000256" key="1">
    <source>
        <dbReference type="SAM" id="MobiDB-lite"/>
    </source>
</evidence>
<gene>
    <name evidence="3" type="ORF">GCM10025865_18320</name>
</gene>
<dbReference type="RefSeq" id="WP_286217003.1">
    <property type="nucleotide sequence ID" value="NZ_AP027729.1"/>
</dbReference>
<dbReference type="Proteomes" id="UP001321475">
    <property type="component" value="Chromosome"/>
</dbReference>
<keyword evidence="2" id="KW-0812">Transmembrane</keyword>
<keyword evidence="4" id="KW-1185">Reference proteome</keyword>
<accession>A0ABN6XGC1</accession>
<sequence length="178" mass="18373">MTTLDERQEAVAVHERRATRAVTNYVIGGTWYIGIWYFAVAVVGAAIIVVIEVSNDGVGINPATGPAGSARFFLFVMGILLPLMLMPVHLAAGGTRRTLTRGFLVGGAAVGVMFAAAATLVVLLQPWVLDLLGVGTGRPCRSSRSWARRSRSASSTSSPATRSPSATTGSAAGAGPGC</sequence>
<evidence type="ECO:0000313" key="3">
    <source>
        <dbReference type="EMBL" id="BDZ42533.1"/>
    </source>
</evidence>
<proteinExistence type="predicted"/>
<evidence type="ECO:0000313" key="4">
    <source>
        <dbReference type="Proteomes" id="UP001321475"/>
    </source>
</evidence>
<evidence type="ECO:0000256" key="2">
    <source>
        <dbReference type="SAM" id="Phobius"/>
    </source>
</evidence>
<reference evidence="4" key="1">
    <citation type="journal article" date="2019" name="Int. J. Syst. Evol. Microbiol.">
        <title>The Global Catalogue of Microorganisms (GCM) 10K type strain sequencing project: providing services to taxonomists for standard genome sequencing and annotation.</title>
        <authorList>
            <consortium name="The Broad Institute Genomics Platform"/>
            <consortium name="The Broad Institute Genome Sequencing Center for Infectious Disease"/>
            <person name="Wu L."/>
            <person name="Ma J."/>
        </authorList>
    </citation>
    <scope>NUCLEOTIDE SEQUENCE [LARGE SCALE GENOMIC DNA]</scope>
    <source>
        <strain evidence="4">NBRC 108565</strain>
    </source>
</reference>
<name>A0ABN6XGC1_9CELL</name>
<feature type="transmembrane region" description="Helical" evidence="2">
    <location>
        <begin position="71"/>
        <end position="91"/>
    </location>
</feature>
<feature type="region of interest" description="Disordered" evidence="1">
    <location>
        <begin position="137"/>
        <end position="178"/>
    </location>
</feature>
<feature type="transmembrane region" description="Helical" evidence="2">
    <location>
        <begin position="103"/>
        <end position="124"/>
    </location>
</feature>
<protein>
    <submittedName>
        <fullName evidence="3">Uncharacterized protein</fullName>
    </submittedName>
</protein>
<organism evidence="3 4">
    <name type="scientific">Paraoerskovia sediminicola</name>
    <dbReference type="NCBI Taxonomy" id="1138587"/>
    <lineage>
        <taxon>Bacteria</taxon>
        <taxon>Bacillati</taxon>
        <taxon>Actinomycetota</taxon>
        <taxon>Actinomycetes</taxon>
        <taxon>Micrococcales</taxon>
        <taxon>Cellulomonadaceae</taxon>
        <taxon>Paraoerskovia</taxon>
    </lineage>
</organism>
<dbReference type="EMBL" id="AP027729">
    <property type="protein sequence ID" value="BDZ42533.1"/>
    <property type="molecule type" value="Genomic_DNA"/>
</dbReference>
<feature type="transmembrane region" description="Helical" evidence="2">
    <location>
        <begin position="25"/>
        <end position="51"/>
    </location>
</feature>